<evidence type="ECO:0008006" key="3">
    <source>
        <dbReference type="Google" id="ProtNLM"/>
    </source>
</evidence>
<keyword evidence="2" id="KW-1185">Reference proteome</keyword>
<accession>A0ABQ9IG58</accession>
<gene>
    <name evidence="1" type="ORF">PR048_001005</name>
</gene>
<dbReference type="Proteomes" id="UP001159363">
    <property type="component" value="Chromosome 1"/>
</dbReference>
<name>A0ABQ9IG58_9NEOP</name>
<protein>
    <recommendedName>
        <fullName evidence="3">HAT C-terminal dimerisation domain-containing protein</fullName>
    </recommendedName>
</protein>
<comment type="caution">
    <text evidence="1">The sequence shown here is derived from an EMBL/GenBank/DDBJ whole genome shotgun (WGS) entry which is preliminary data.</text>
</comment>
<dbReference type="PANTHER" id="PTHR46289:SF14">
    <property type="entry name" value="DUF4371 DOMAIN-CONTAINING PROTEIN"/>
    <property type="match status" value="1"/>
</dbReference>
<sequence length="221" mass="24950">MSGSAKHLPVCREKQLANHVYRDTQTVTVSTAPMTTAEGCFSTLKRIKKFLRSTMSEGRESTLAILSIEKDMVNKILNFNGSVIDLFSSKKDRRDLHKEKISKSEKTTDKKRTLQAARKRERMCVIIPAHYKCSSNMHHTCYEKCRLVTRTSCGNELNGWVSVVKRNNFVVASRQCWGACVHMASCTKGSNTSTRLIPWVLWAGPIYLKPPVNAAENTNTH</sequence>
<dbReference type="PANTHER" id="PTHR46289">
    <property type="entry name" value="52 KDA REPRESSOR OF THE INHIBITOR OF THE PROTEIN KINASE-LIKE PROTEIN-RELATED"/>
    <property type="match status" value="1"/>
</dbReference>
<dbReference type="InterPro" id="IPR052958">
    <property type="entry name" value="IFN-induced_PKR_regulator"/>
</dbReference>
<feature type="non-terminal residue" evidence="1">
    <location>
        <position position="221"/>
    </location>
</feature>
<reference evidence="1 2" key="1">
    <citation type="submission" date="2023-02" db="EMBL/GenBank/DDBJ databases">
        <title>LHISI_Scaffold_Assembly.</title>
        <authorList>
            <person name="Stuart O.P."/>
            <person name="Cleave R."/>
            <person name="Magrath M.J.L."/>
            <person name="Mikheyev A.S."/>
        </authorList>
    </citation>
    <scope>NUCLEOTIDE SEQUENCE [LARGE SCALE GENOMIC DNA]</scope>
    <source>
        <strain evidence="1">Daus_M_001</strain>
        <tissue evidence="1">Leg muscle</tissue>
    </source>
</reference>
<evidence type="ECO:0000313" key="2">
    <source>
        <dbReference type="Proteomes" id="UP001159363"/>
    </source>
</evidence>
<evidence type="ECO:0000313" key="1">
    <source>
        <dbReference type="EMBL" id="KAJ8895669.1"/>
    </source>
</evidence>
<proteinExistence type="predicted"/>
<dbReference type="EMBL" id="JARBHB010000001">
    <property type="protein sequence ID" value="KAJ8895669.1"/>
    <property type="molecule type" value="Genomic_DNA"/>
</dbReference>
<organism evidence="1 2">
    <name type="scientific">Dryococelus australis</name>
    <dbReference type="NCBI Taxonomy" id="614101"/>
    <lineage>
        <taxon>Eukaryota</taxon>
        <taxon>Metazoa</taxon>
        <taxon>Ecdysozoa</taxon>
        <taxon>Arthropoda</taxon>
        <taxon>Hexapoda</taxon>
        <taxon>Insecta</taxon>
        <taxon>Pterygota</taxon>
        <taxon>Neoptera</taxon>
        <taxon>Polyneoptera</taxon>
        <taxon>Phasmatodea</taxon>
        <taxon>Verophasmatodea</taxon>
        <taxon>Anareolatae</taxon>
        <taxon>Phasmatidae</taxon>
        <taxon>Eurycanthinae</taxon>
        <taxon>Dryococelus</taxon>
    </lineage>
</organism>